<keyword evidence="6" id="KW-0969">Cilium</keyword>
<evidence type="ECO:0000259" key="5">
    <source>
        <dbReference type="Pfam" id="PF00700"/>
    </source>
</evidence>
<sequence>MSLSINTNVGAMVALESLTDTTNQLNETQNEVSTGLKVSSPSDSPATYAIAQQMNGNISGLSAVNDGLSFAAETVSTTTSAVSTIISTLQLLQTAVTSLGTNQGDATALAQTSQEINGYLDTINSAARAATVNGVNLLTTATDANTANQGATTGAVTAGDLSYLTGLQGSTAKISNVIGSSALSGITGSVGGLSATLDATTLTDALGLSSGMKAGDSSVTTTGTNAFVGTDGTLTETNESSSTNIADMVSVVQNAITAMGNVASTLGSNTQTITSLTTYSSNLSDSLTAGVGALTDADMAAESAKLTSLQTKQSLAISSLSIAKSSSQNILTLFR</sequence>
<evidence type="ECO:0000313" key="6">
    <source>
        <dbReference type="EMBL" id="NHO31682.1"/>
    </source>
</evidence>
<dbReference type="Pfam" id="PF00700">
    <property type="entry name" value="Flagellin_C"/>
    <property type="match status" value="1"/>
</dbReference>
<evidence type="ECO:0000256" key="1">
    <source>
        <dbReference type="ARBA" id="ARBA00005709"/>
    </source>
</evidence>
<feature type="domain" description="Flagellin C-terminal" evidence="5">
    <location>
        <begin position="250"/>
        <end position="334"/>
    </location>
</feature>
<dbReference type="InterPro" id="IPR046358">
    <property type="entry name" value="Flagellin_C"/>
</dbReference>
<keyword evidence="2 3" id="KW-0975">Bacterial flagellum</keyword>
<comment type="subcellular location">
    <subcellularLocation>
        <location evidence="3">Secreted</location>
    </subcellularLocation>
    <subcellularLocation>
        <location evidence="3">Bacterial flagellum</location>
    </subcellularLocation>
</comment>
<dbReference type="RefSeq" id="WP_173576292.1">
    <property type="nucleotide sequence ID" value="NZ_WOSW01000004.1"/>
</dbReference>
<comment type="caution">
    <text evidence="6">The sequence shown here is derived from an EMBL/GenBank/DDBJ whole genome shotgun (WGS) entry which is preliminary data.</text>
</comment>
<gene>
    <name evidence="6" type="ORF">GOB84_03745</name>
</gene>
<dbReference type="Proteomes" id="UP000615326">
    <property type="component" value="Unassembled WGS sequence"/>
</dbReference>
<dbReference type="InterPro" id="IPR001029">
    <property type="entry name" value="Flagellin_N"/>
</dbReference>
<name>A0ABX0KCJ4_9PROT</name>
<dbReference type="EMBL" id="WOSW01000004">
    <property type="protein sequence ID" value="NHO31682.1"/>
    <property type="molecule type" value="Genomic_DNA"/>
</dbReference>
<evidence type="ECO:0000256" key="2">
    <source>
        <dbReference type="ARBA" id="ARBA00023143"/>
    </source>
</evidence>
<keyword evidence="6" id="KW-0966">Cell projection</keyword>
<dbReference type="PANTHER" id="PTHR42792:SF2">
    <property type="entry name" value="FLAGELLIN"/>
    <property type="match status" value="1"/>
</dbReference>
<evidence type="ECO:0000313" key="7">
    <source>
        <dbReference type="Proteomes" id="UP000615326"/>
    </source>
</evidence>
<dbReference type="PANTHER" id="PTHR42792">
    <property type="entry name" value="FLAGELLIN"/>
    <property type="match status" value="1"/>
</dbReference>
<evidence type="ECO:0000256" key="3">
    <source>
        <dbReference type="RuleBase" id="RU362073"/>
    </source>
</evidence>
<dbReference type="Gene3D" id="1.20.1330.10">
    <property type="entry name" value="f41 fragment of flagellin, N-terminal domain"/>
    <property type="match status" value="1"/>
</dbReference>
<comment type="function">
    <text evidence="3">Flagellin is the subunit protein which polymerizes to form the filaments of bacterial flagella.</text>
</comment>
<keyword evidence="7" id="KW-1185">Reference proteome</keyword>
<evidence type="ECO:0000259" key="4">
    <source>
        <dbReference type="Pfam" id="PF00669"/>
    </source>
</evidence>
<dbReference type="SUPFAM" id="SSF64518">
    <property type="entry name" value="Phase 1 flagellin"/>
    <property type="match status" value="1"/>
</dbReference>
<dbReference type="InterPro" id="IPR001492">
    <property type="entry name" value="Flagellin"/>
</dbReference>
<keyword evidence="3" id="KW-0964">Secreted</keyword>
<organism evidence="6 7">
    <name type="scientific">Acetobacter fallax</name>
    <dbReference type="NCBI Taxonomy" id="1737473"/>
    <lineage>
        <taxon>Bacteria</taxon>
        <taxon>Pseudomonadati</taxon>
        <taxon>Pseudomonadota</taxon>
        <taxon>Alphaproteobacteria</taxon>
        <taxon>Acetobacterales</taxon>
        <taxon>Acetobacteraceae</taxon>
        <taxon>Acetobacter</taxon>
    </lineage>
</organism>
<feature type="domain" description="Flagellin N-terminal" evidence="4">
    <location>
        <begin position="5"/>
        <end position="139"/>
    </location>
</feature>
<reference evidence="6 7" key="1">
    <citation type="journal article" date="2020" name="Int. J. Syst. Evol. Microbiol.">
        <title>Novel acetic acid bacteria from cider fermentations: Acetobacter conturbans sp. nov. and Acetobacter fallax sp. nov.</title>
        <authorList>
            <person name="Sombolestani A.S."/>
            <person name="Cleenwerck I."/>
            <person name="Cnockaert M."/>
            <person name="Borremans W."/>
            <person name="Wieme A.D."/>
            <person name="De Vuyst L."/>
            <person name="Vandamme P."/>
        </authorList>
    </citation>
    <scope>NUCLEOTIDE SEQUENCE [LARGE SCALE GENOMIC DNA]</scope>
    <source>
        <strain evidence="6 7">LMG 1637</strain>
    </source>
</reference>
<proteinExistence type="inferred from homology"/>
<accession>A0ABX0KCJ4</accession>
<dbReference type="Pfam" id="PF00669">
    <property type="entry name" value="Flagellin_N"/>
    <property type="match status" value="1"/>
</dbReference>
<protein>
    <recommendedName>
        <fullName evidence="3">Flagellin</fullName>
    </recommendedName>
</protein>
<comment type="similarity">
    <text evidence="1 3">Belongs to the bacterial flagellin family.</text>
</comment>
<keyword evidence="6" id="KW-0282">Flagellum</keyword>